<evidence type="ECO:0000313" key="1">
    <source>
        <dbReference type="EMBL" id="USW48452.1"/>
    </source>
</evidence>
<organism evidence="1 2">
    <name type="scientific">Septoria linicola</name>
    <dbReference type="NCBI Taxonomy" id="215465"/>
    <lineage>
        <taxon>Eukaryota</taxon>
        <taxon>Fungi</taxon>
        <taxon>Dikarya</taxon>
        <taxon>Ascomycota</taxon>
        <taxon>Pezizomycotina</taxon>
        <taxon>Dothideomycetes</taxon>
        <taxon>Dothideomycetidae</taxon>
        <taxon>Mycosphaerellales</taxon>
        <taxon>Mycosphaerellaceae</taxon>
        <taxon>Septoria</taxon>
    </lineage>
</organism>
<proteinExistence type="predicted"/>
<dbReference type="PANTHER" id="PTHR42085:SF2">
    <property type="entry name" value="F-BOX DOMAIN-CONTAINING PROTEIN"/>
    <property type="match status" value="1"/>
</dbReference>
<name>A0A9Q9EG72_9PEZI</name>
<reference evidence="1" key="1">
    <citation type="submission" date="2022-06" db="EMBL/GenBank/DDBJ databases">
        <title>Complete genome sequences of two strains of the flax pathogen Septoria linicola.</title>
        <authorList>
            <person name="Lapalu N."/>
            <person name="Simon A."/>
            <person name="Demenou B."/>
            <person name="Paumier D."/>
            <person name="Guillot M.-P."/>
            <person name="Gout L."/>
            <person name="Valade R."/>
        </authorList>
    </citation>
    <scope>NUCLEOTIDE SEQUENCE</scope>
    <source>
        <strain evidence="1">SE15195</strain>
    </source>
</reference>
<protein>
    <submittedName>
        <fullName evidence="1">Uncharacterized protein</fullName>
    </submittedName>
</protein>
<keyword evidence="2" id="KW-1185">Reference proteome</keyword>
<dbReference type="EMBL" id="CP099418">
    <property type="protein sequence ID" value="USW48452.1"/>
    <property type="molecule type" value="Genomic_DNA"/>
</dbReference>
<dbReference type="AlphaFoldDB" id="A0A9Q9EG72"/>
<dbReference type="PANTHER" id="PTHR42085">
    <property type="entry name" value="F-BOX DOMAIN-CONTAINING PROTEIN"/>
    <property type="match status" value="1"/>
</dbReference>
<sequence length="439" mass="50188">MARGNAVPITADLPFRRQIAGWGHANNQDFIIGMMRSELDGFNLRNLKSTDKCLMMKAASGATNVYDLRGTHIGYSKYSFEPWAAEAVCMDVHVDNQCRIWVLGEKTWTPFVNWLGQSVESEVNVWSTTHLVGQAVAPWRANNKKFKLLELPAEVREAIYNHTFGESGRYSYRYARLGKADRWSDTTVATQQPEVTIFQLNRQVYLEASHTLFEHTVFRVTCLPDLHRMLIKNSVLASRIRRLELALDVGDLYELFRMPDTARPRAFDSVQLCQRMKLKELMLEVGAPEKSESDLINGTIIWIVDRPIICHRKFLDIVLRAALPRVLGNAVTITGYAKTIQKHEFVAKCIAKRKEYLEWCKNMPLGYDAWTIADYEEWKTEEDGGVRVDSCQALTLDKVAEDDEVLTSQEEMNCSEGDEFPPRCSCDVRCALETWDAEV</sequence>
<accession>A0A9Q9EG72</accession>
<dbReference type="Proteomes" id="UP001056384">
    <property type="component" value="Chromosome 1"/>
</dbReference>
<gene>
    <name evidence="1" type="ORF">Slin15195_G017710</name>
</gene>
<dbReference type="InterPro" id="IPR038883">
    <property type="entry name" value="AN11006-like"/>
</dbReference>
<evidence type="ECO:0000313" key="2">
    <source>
        <dbReference type="Proteomes" id="UP001056384"/>
    </source>
</evidence>